<dbReference type="GeneID" id="100552240"/>
<dbReference type="Ensembl" id="ENSACAT00000015286.2">
    <property type="protein sequence ID" value="ENSACAP00000014983.2"/>
    <property type="gene ID" value="ENSACAG00000015264.2"/>
</dbReference>
<dbReference type="GeneTree" id="ENSGT00730000112245"/>
<dbReference type="RefSeq" id="XP_008106511.1">
    <property type="nucleotide sequence ID" value="XM_008108304.3"/>
</dbReference>
<dbReference type="GO" id="GO:0021933">
    <property type="term" value="P:radial glia guided migration of cerebellar granule cell"/>
    <property type="evidence" value="ECO:0000318"/>
    <property type="project" value="GO_Central"/>
</dbReference>
<dbReference type="PANTHER" id="PTHR36683">
    <property type="entry name" value="CELL CYCLE EXIT AND NEURONAL DIFFERENTIATION PROTEIN 1"/>
    <property type="match status" value="1"/>
</dbReference>
<evidence type="ECO:0000256" key="1">
    <source>
        <dbReference type="SAM" id="MobiDB-lite"/>
    </source>
</evidence>
<feature type="region of interest" description="Disordered" evidence="1">
    <location>
        <begin position="1"/>
        <end position="106"/>
    </location>
</feature>
<dbReference type="HOGENOM" id="CLU_1748972_0_0_1"/>
<dbReference type="OMA" id="WSCENLN"/>
<evidence type="ECO:0000256" key="2">
    <source>
        <dbReference type="SAM" id="Phobius"/>
    </source>
</evidence>
<evidence type="ECO:0000313" key="4">
    <source>
        <dbReference type="Proteomes" id="UP000001646"/>
    </source>
</evidence>
<dbReference type="Pfam" id="PF15677">
    <property type="entry name" value="CEND1"/>
    <property type="match status" value="1"/>
</dbReference>
<dbReference type="GO" id="GO:0021686">
    <property type="term" value="P:cerebellar granular layer maturation"/>
    <property type="evidence" value="ECO:0000318"/>
    <property type="project" value="GO_Central"/>
</dbReference>
<reference evidence="3 4" key="1">
    <citation type="submission" date="2009-12" db="EMBL/GenBank/DDBJ databases">
        <title>The Genome Sequence of Anolis carolinensis (Green Anole Lizard).</title>
        <authorList>
            <consortium name="The Genome Sequencing Platform"/>
            <person name="Di Palma F."/>
            <person name="Alfoldi J."/>
            <person name="Heiman D."/>
            <person name="Young S."/>
            <person name="Grabherr M."/>
            <person name="Johnson J."/>
            <person name="Lander E.S."/>
            <person name="Lindblad-Toh K."/>
        </authorList>
    </citation>
    <scope>NUCLEOTIDE SEQUENCE [LARGE SCALE GENOMIC DNA]</scope>
    <source>
        <strain evidence="3 4">JBL SC #1</strain>
    </source>
</reference>
<name>G1KQW1_ANOCA</name>
<feature type="transmembrane region" description="Helical" evidence="2">
    <location>
        <begin position="115"/>
        <end position="136"/>
    </location>
</feature>
<evidence type="ECO:0008006" key="5">
    <source>
        <dbReference type="Google" id="ProtNLM"/>
    </source>
</evidence>
<dbReference type="GO" id="GO:0021702">
    <property type="term" value="P:cerebellar Purkinje cell differentiation"/>
    <property type="evidence" value="ECO:0000318"/>
    <property type="project" value="GO_Central"/>
</dbReference>
<keyword evidence="2" id="KW-0812">Transmembrane</keyword>
<dbReference type="RefSeq" id="XP_008106503.1">
    <property type="nucleotide sequence ID" value="XM_008108296.3"/>
</dbReference>
<dbReference type="AlphaFoldDB" id="G1KQW1"/>
<protein>
    <recommendedName>
        <fullName evidence="5">Cell cycle exit and neuronal differentiation 1</fullName>
    </recommendedName>
</protein>
<feature type="compositionally biased region" description="Basic and acidic residues" evidence="1">
    <location>
        <begin position="1"/>
        <end position="15"/>
    </location>
</feature>
<dbReference type="Bgee" id="ENSACAG00000015264">
    <property type="expression patterns" value="Expressed in testis and 9 other cell types or tissues"/>
</dbReference>
<proteinExistence type="predicted"/>
<feature type="compositionally biased region" description="Polar residues" evidence="1">
    <location>
        <begin position="60"/>
        <end position="72"/>
    </location>
</feature>
<gene>
    <name evidence="3" type="primary">cend1</name>
</gene>
<dbReference type="KEGG" id="acs:100552240"/>
<reference evidence="3" key="3">
    <citation type="submission" date="2025-09" db="UniProtKB">
        <authorList>
            <consortium name="Ensembl"/>
        </authorList>
    </citation>
    <scope>IDENTIFICATION</scope>
</reference>
<sequence>MESKGSIRSGNKADAKAAGLGKPEKPSSGPTATTDKKETSSKEPSAPATNPVKKGVPAANESSMLNDHSNIKPSPVASEGAEAAARTPADSEHQANNTEESPGGGCSIFENMKPLIVFGGVAVAAIAVIVGVAILARKK</sequence>
<keyword evidence="2" id="KW-0472">Membrane</keyword>
<reference evidence="3" key="2">
    <citation type="submission" date="2025-08" db="UniProtKB">
        <authorList>
            <consortium name="Ensembl"/>
        </authorList>
    </citation>
    <scope>IDENTIFICATION</scope>
</reference>
<dbReference type="PANTHER" id="PTHR36683:SF1">
    <property type="entry name" value="CELL CYCLE EXIT AND NEURONAL DIFFERENTIATION PROTEIN 1"/>
    <property type="match status" value="1"/>
</dbReference>
<keyword evidence="2" id="KW-1133">Transmembrane helix</keyword>
<dbReference type="OrthoDB" id="9428119at2759"/>
<evidence type="ECO:0000313" key="3">
    <source>
        <dbReference type="Ensembl" id="ENSACAP00000014983.2"/>
    </source>
</evidence>
<accession>G1KQW1</accession>
<dbReference type="InParanoid" id="G1KQW1"/>
<keyword evidence="4" id="KW-1185">Reference proteome</keyword>
<dbReference type="eggNOG" id="ENOG502SGTV">
    <property type="taxonomic scope" value="Eukaryota"/>
</dbReference>
<organism evidence="3 4">
    <name type="scientific">Anolis carolinensis</name>
    <name type="common">Green anole</name>
    <name type="synonym">American chameleon</name>
    <dbReference type="NCBI Taxonomy" id="28377"/>
    <lineage>
        <taxon>Eukaryota</taxon>
        <taxon>Metazoa</taxon>
        <taxon>Chordata</taxon>
        <taxon>Craniata</taxon>
        <taxon>Vertebrata</taxon>
        <taxon>Euteleostomi</taxon>
        <taxon>Lepidosauria</taxon>
        <taxon>Squamata</taxon>
        <taxon>Bifurcata</taxon>
        <taxon>Unidentata</taxon>
        <taxon>Episquamata</taxon>
        <taxon>Toxicofera</taxon>
        <taxon>Iguania</taxon>
        <taxon>Dactyloidae</taxon>
        <taxon>Anolis</taxon>
    </lineage>
</organism>
<dbReference type="CTD" id="51286"/>
<dbReference type="Proteomes" id="UP000001646">
    <property type="component" value="Chromosome 1"/>
</dbReference>
<dbReference type="InterPro" id="IPR020162">
    <property type="entry name" value="Cend1"/>
</dbReference>